<evidence type="ECO:0008006" key="3">
    <source>
        <dbReference type="Google" id="ProtNLM"/>
    </source>
</evidence>
<dbReference type="Proteomes" id="UP000639606">
    <property type="component" value="Unassembled WGS sequence"/>
</dbReference>
<protein>
    <recommendedName>
        <fullName evidence="3">SseB protein N-terminal domain-containing protein</fullName>
    </recommendedName>
</protein>
<keyword evidence="2" id="KW-1185">Reference proteome</keyword>
<evidence type="ECO:0000313" key="1">
    <source>
        <dbReference type="EMBL" id="GGP36469.1"/>
    </source>
</evidence>
<sequence length="275" mass="30584">MDVSRRALDRLCSLHKSEGVQRTPLDRHLGPELRALWGIGEADRPERARAKAALQLERALAGLDPVVAAIGRGYFNTSLEPAWWALNLTARKQRLCVELGVSARTMDRRFRDEVQPALIASLRAGPAPISPDEVSARVAAERRVVAGDPVVDTGADDRIARFRRPVSPLEEALRFLREERLHALRHAGGELVVLRPDRRSAWVPVFSSRSRLREYVRSNPRFSGLPFSTTGAKLVAELLAHRTPIGVVVNPIAERTGDLGWTFTLLPEQVAAFRH</sequence>
<dbReference type="RefSeq" id="WP_189221321.1">
    <property type="nucleotide sequence ID" value="NZ_BMRG01000001.1"/>
</dbReference>
<proteinExistence type="predicted"/>
<organism evidence="1 2">
    <name type="scientific">Saccharothrix coeruleofusca</name>
    <dbReference type="NCBI Taxonomy" id="33919"/>
    <lineage>
        <taxon>Bacteria</taxon>
        <taxon>Bacillati</taxon>
        <taxon>Actinomycetota</taxon>
        <taxon>Actinomycetes</taxon>
        <taxon>Pseudonocardiales</taxon>
        <taxon>Pseudonocardiaceae</taxon>
        <taxon>Saccharothrix</taxon>
    </lineage>
</organism>
<comment type="caution">
    <text evidence="1">The sequence shown here is derived from an EMBL/GenBank/DDBJ whole genome shotgun (WGS) entry which is preliminary data.</text>
</comment>
<evidence type="ECO:0000313" key="2">
    <source>
        <dbReference type="Proteomes" id="UP000639606"/>
    </source>
</evidence>
<name>A0A918AH39_9PSEU</name>
<dbReference type="AlphaFoldDB" id="A0A918AH39"/>
<dbReference type="EMBL" id="BMRG01000001">
    <property type="protein sequence ID" value="GGP36469.1"/>
    <property type="molecule type" value="Genomic_DNA"/>
</dbReference>
<gene>
    <name evidence="1" type="ORF">GCM10010185_04480</name>
</gene>
<reference evidence="1" key="1">
    <citation type="journal article" date="2014" name="Int. J. Syst. Evol. Microbiol.">
        <title>Complete genome sequence of Corynebacterium casei LMG S-19264T (=DSM 44701T), isolated from a smear-ripened cheese.</title>
        <authorList>
            <consortium name="US DOE Joint Genome Institute (JGI-PGF)"/>
            <person name="Walter F."/>
            <person name="Albersmeier A."/>
            <person name="Kalinowski J."/>
            <person name="Ruckert C."/>
        </authorList>
    </citation>
    <scope>NUCLEOTIDE SEQUENCE</scope>
    <source>
        <strain evidence="1">JCM 3313</strain>
    </source>
</reference>
<reference evidence="1" key="2">
    <citation type="submission" date="2020-09" db="EMBL/GenBank/DDBJ databases">
        <authorList>
            <person name="Sun Q."/>
            <person name="Ohkuma M."/>
        </authorList>
    </citation>
    <scope>NUCLEOTIDE SEQUENCE</scope>
    <source>
        <strain evidence="1">JCM 3313</strain>
    </source>
</reference>
<accession>A0A918AH39</accession>